<name>A0A811KJ59_9BILA</name>
<dbReference type="Gene3D" id="3.40.30.10">
    <property type="entry name" value="Glutaredoxin"/>
    <property type="match status" value="3"/>
</dbReference>
<dbReference type="AlphaFoldDB" id="A0A811KJ59"/>
<dbReference type="SUPFAM" id="SSF47616">
    <property type="entry name" value="GST C-terminal domain-like"/>
    <property type="match status" value="3"/>
</dbReference>
<evidence type="ECO:0000313" key="8">
    <source>
        <dbReference type="Proteomes" id="UP000614601"/>
    </source>
</evidence>
<dbReference type="GO" id="GO:0006749">
    <property type="term" value="P:glutathione metabolic process"/>
    <property type="evidence" value="ECO:0007669"/>
    <property type="project" value="TreeGrafter"/>
</dbReference>
<dbReference type="SUPFAM" id="SSF52833">
    <property type="entry name" value="Thioredoxin-like"/>
    <property type="match status" value="3"/>
</dbReference>
<comment type="catalytic activity">
    <reaction evidence="4">
        <text>RX + glutathione = an S-substituted glutathione + a halide anion + H(+)</text>
        <dbReference type="Rhea" id="RHEA:16437"/>
        <dbReference type="ChEBI" id="CHEBI:15378"/>
        <dbReference type="ChEBI" id="CHEBI:16042"/>
        <dbReference type="ChEBI" id="CHEBI:17792"/>
        <dbReference type="ChEBI" id="CHEBI:57925"/>
        <dbReference type="ChEBI" id="CHEBI:90779"/>
        <dbReference type="EC" id="2.5.1.18"/>
    </reaction>
</comment>
<dbReference type="SFLD" id="SFLDS00019">
    <property type="entry name" value="Glutathione_Transferase_(cytos"/>
    <property type="match status" value="3"/>
</dbReference>
<dbReference type="InterPro" id="IPR010987">
    <property type="entry name" value="Glutathione-S-Trfase_C-like"/>
</dbReference>
<comment type="similarity">
    <text evidence="3">Belongs to the GST superfamily. Sigma family.</text>
</comment>
<evidence type="ECO:0000256" key="1">
    <source>
        <dbReference type="ARBA" id="ARBA00012452"/>
    </source>
</evidence>
<reference evidence="7" key="1">
    <citation type="submission" date="2020-09" db="EMBL/GenBank/DDBJ databases">
        <authorList>
            <person name="Kikuchi T."/>
        </authorList>
    </citation>
    <scope>NUCLEOTIDE SEQUENCE</scope>
    <source>
        <strain evidence="7">SH1</strain>
    </source>
</reference>
<dbReference type="Gene3D" id="1.20.1050.10">
    <property type="match status" value="3"/>
</dbReference>
<dbReference type="SFLD" id="SFLDG01205">
    <property type="entry name" value="AMPS.1"/>
    <property type="match status" value="3"/>
</dbReference>
<dbReference type="Pfam" id="PF14497">
    <property type="entry name" value="GST_C_3"/>
    <property type="match status" value="3"/>
</dbReference>
<dbReference type="EMBL" id="CAJFDH010000003">
    <property type="protein sequence ID" value="CAD5216302.1"/>
    <property type="molecule type" value="Genomic_DNA"/>
</dbReference>
<sequence length="603" mass="69759">MSQYKITYFDARGRAEVARLILKYAGVEFEDHRLQDHSYVGEHRDDFPFGQVPVLTIDGKVHIAQSFAMNRFLAKKYGLAGKDEMEQALVDSYGDFLNDANINLREFFWVTIGRAEGDLDKLTAEAKDYIDNKWKKFFDKIFEESGNGFLAKSGVTWVDFLAAEFYETSQNLKIDVVTNISNLKKLHDNVKALPQLKEYYSQRKPTMVQYKLTYFNLRGRAETARLILKYAGVDFEDFRFDSRDYVAEHRDEFPYGQVPILHVDGTVIAQSIAINRYLAKKYNLAGKDDIEQALVDSYVDFFTDLSNNVWPYIAVIMGMQEGDQDKLKEKAVEHTENKFVKYFNKLYETSGSGFLSKSGVTWADFFAAEFYETCANFDLKFITNIPNFKKLHDNVTMVQYKLTYFNLRGRAEPGRLILKYAGVDFEDFRFEDWSYITEHRDELPFGQVPTLNVDGTVIAQSYAIIRYFARKYNLAGKDDIEQALVDSYADFFNDLTDNVWPYCMVIMGLEEGDKDKLLEKAIAFTENKFVKYFNKVYEASGSGYLAKSGLTWADLVAAEFYETAASFDLKFITDISNYKALHDNVKKVPELEEYYENRKQSNV</sequence>
<dbReference type="InterPro" id="IPR036282">
    <property type="entry name" value="Glutathione-S-Trfase_C_sf"/>
</dbReference>
<dbReference type="CDD" id="cd03192">
    <property type="entry name" value="GST_C_Sigma_like"/>
    <property type="match status" value="2"/>
</dbReference>
<feature type="domain" description="GST C-terminal" evidence="6">
    <location>
        <begin position="288"/>
        <end position="417"/>
    </location>
</feature>
<dbReference type="OrthoDB" id="414243at2759"/>
<dbReference type="InterPro" id="IPR050213">
    <property type="entry name" value="GST_superfamily"/>
</dbReference>
<dbReference type="Pfam" id="PF02798">
    <property type="entry name" value="GST_N"/>
    <property type="match status" value="3"/>
</dbReference>
<dbReference type="Proteomes" id="UP000614601">
    <property type="component" value="Unassembled WGS sequence"/>
</dbReference>
<feature type="domain" description="GST N-terminal" evidence="5">
    <location>
        <begin position="398"/>
        <end position="476"/>
    </location>
</feature>
<dbReference type="GO" id="GO:0004602">
    <property type="term" value="F:glutathione peroxidase activity"/>
    <property type="evidence" value="ECO:0007669"/>
    <property type="project" value="UniProtKB-ARBA"/>
</dbReference>
<evidence type="ECO:0000256" key="2">
    <source>
        <dbReference type="ARBA" id="ARBA00022679"/>
    </source>
</evidence>
<dbReference type="PANTHER" id="PTHR11571">
    <property type="entry name" value="GLUTATHIONE S-TRANSFERASE"/>
    <property type="match status" value="1"/>
</dbReference>
<dbReference type="PROSITE" id="PS50404">
    <property type="entry name" value="GST_NTER"/>
    <property type="match status" value="3"/>
</dbReference>
<evidence type="ECO:0000256" key="3">
    <source>
        <dbReference type="ARBA" id="ARBA00038317"/>
    </source>
</evidence>
<dbReference type="InterPro" id="IPR040079">
    <property type="entry name" value="Glutathione_S-Trfase"/>
</dbReference>
<dbReference type="EC" id="2.5.1.18" evidence="1"/>
<proteinExistence type="inferred from homology"/>
<dbReference type="InterPro" id="IPR036249">
    <property type="entry name" value="Thioredoxin-like_sf"/>
</dbReference>
<evidence type="ECO:0000259" key="5">
    <source>
        <dbReference type="PROSITE" id="PS50404"/>
    </source>
</evidence>
<feature type="domain" description="GST N-terminal" evidence="5">
    <location>
        <begin position="2"/>
        <end position="81"/>
    </location>
</feature>
<feature type="domain" description="GST N-terminal" evidence="5">
    <location>
        <begin position="208"/>
        <end position="286"/>
    </location>
</feature>
<feature type="domain" description="GST C-terminal" evidence="6">
    <location>
        <begin position="83"/>
        <end position="215"/>
    </location>
</feature>
<dbReference type="EMBL" id="CAJFCW020000003">
    <property type="protein sequence ID" value="CAG9105677.1"/>
    <property type="molecule type" value="Genomic_DNA"/>
</dbReference>
<evidence type="ECO:0000313" key="7">
    <source>
        <dbReference type="EMBL" id="CAD5216302.1"/>
    </source>
</evidence>
<dbReference type="InterPro" id="IPR004045">
    <property type="entry name" value="Glutathione_S-Trfase_N"/>
</dbReference>
<dbReference type="FunFam" id="3.40.30.10:FF:000258">
    <property type="entry name" value="Glutathione S-transferase"/>
    <property type="match status" value="1"/>
</dbReference>
<keyword evidence="8" id="KW-1185">Reference proteome</keyword>
<protein>
    <recommendedName>
        <fullName evidence="1">glutathione transferase</fullName>
        <ecNumber evidence="1">2.5.1.18</ecNumber>
    </recommendedName>
</protein>
<organism evidence="7 8">
    <name type="scientific">Bursaphelenchus okinawaensis</name>
    <dbReference type="NCBI Taxonomy" id="465554"/>
    <lineage>
        <taxon>Eukaryota</taxon>
        <taxon>Metazoa</taxon>
        <taxon>Ecdysozoa</taxon>
        <taxon>Nematoda</taxon>
        <taxon>Chromadorea</taxon>
        <taxon>Rhabditida</taxon>
        <taxon>Tylenchina</taxon>
        <taxon>Tylenchomorpha</taxon>
        <taxon>Aphelenchoidea</taxon>
        <taxon>Aphelenchoididae</taxon>
        <taxon>Bursaphelenchus</taxon>
    </lineage>
</organism>
<dbReference type="PROSITE" id="PS50405">
    <property type="entry name" value="GST_CTER"/>
    <property type="match status" value="3"/>
</dbReference>
<feature type="domain" description="GST C-terminal" evidence="6">
    <location>
        <begin position="478"/>
        <end position="603"/>
    </location>
</feature>
<keyword evidence="2" id="KW-0808">Transferase</keyword>
<dbReference type="Proteomes" id="UP000783686">
    <property type="component" value="Unassembled WGS sequence"/>
</dbReference>
<accession>A0A811KJ59</accession>
<dbReference type="FunFam" id="3.40.30.10:FF:000035">
    <property type="entry name" value="hematopoietic prostaglandin D synthase"/>
    <property type="match status" value="1"/>
</dbReference>
<dbReference type="SFLD" id="SFLDG00363">
    <property type="entry name" value="AMPS_(cytGST):_Alpha-__Mu-__Pi"/>
    <property type="match status" value="3"/>
</dbReference>
<dbReference type="GO" id="GO:0004364">
    <property type="term" value="F:glutathione transferase activity"/>
    <property type="evidence" value="ECO:0007669"/>
    <property type="project" value="UniProtKB-EC"/>
</dbReference>
<evidence type="ECO:0000259" key="6">
    <source>
        <dbReference type="PROSITE" id="PS50405"/>
    </source>
</evidence>
<evidence type="ECO:0000256" key="4">
    <source>
        <dbReference type="ARBA" id="ARBA00047960"/>
    </source>
</evidence>
<comment type="caution">
    <text evidence="7">The sequence shown here is derived from an EMBL/GenBank/DDBJ whole genome shotgun (WGS) entry which is preliminary data.</text>
</comment>
<dbReference type="PANTHER" id="PTHR11571:SF224">
    <property type="entry name" value="HEMATOPOIETIC PROSTAGLANDIN D SYNTHASE"/>
    <property type="match status" value="1"/>
</dbReference>
<dbReference type="InterPro" id="IPR004046">
    <property type="entry name" value="GST_C"/>
</dbReference>
<gene>
    <name evidence="7" type="ORF">BOKJ2_LOCUS6525</name>
</gene>
<dbReference type="CDD" id="cd03039">
    <property type="entry name" value="GST_N_Sigma_like"/>
    <property type="match status" value="3"/>
</dbReference>